<reference evidence="2" key="1">
    <citation type="submission" date="2022-03" db="EMBL/GenBank/DDBJ databases">
        <authorList>
            <person name="Alioto T."/>
            <person name="Alioto T."/>
            <person name="Gomez Garrido J."/>
        </authorList>
    </citation>
    <scope>NUCLEOTIDE SEQUENCE</scope>
</reference>
<sequence length="190" mass="21891">MFEGCVHVSVPLIIFCVAFILSVTCNLVFCIMKFKKGKKIKYHNQCTISYEQQQYVENNPIYGNLNQLIHEHNNEGCYVQMSHPYQRNTDDIVVVSEETMCYAALDLSPKNQKMSQKNAMAVNTQSCDLDISSMNREHLLSRSSIYLNTDQLKAEINNDDNLIHDDPIRLYNMIKKARQNVTTEDQSQAD</sequence>
<dbReference type="InterPro" id="IPR020399">
    <property type="entry name" value="T-cell_rcpt-assoc_TM_adapter-1"/>
</dbReference>
<name>A0AAD1R198_PELCU</name>
<dbReference type="PANTHER" id="PTHR15951">
    <property type="entry name" value="T-CELL RECEPTOR-ASSOCIATED TRANSMEMBRANE ADAPTER 1"/>
    <property type="match status" value="1"/>
</dbReference>
<keyword evidence="1" id="KW-0472">Membrane</keyword>
<dbReference type="AlphaFoldDB" id="A0AAD1R198"/>
<dbReference type="Proteomes" id="UP001295444">
    <property type="component" value="Chromosome 01"/>
</dbReference>
<dbReference type="EMBL" id="OW240912">
    <property type="protein sequence ID" value="CAH2221908.1"/>
    <property type="molecule type" value="Genomic_DNA"/>
</dbReference>
<evidence type="ECO:0000313" key="3">
    <source>
        <dbReference type="Proteomes" id="UP001295444"/>
    </source>
</evidence>
<keyword evidence="3" id="KW-1185">Reference proteome</keyword>
<dbReference type="GO" id="GO:0042101">
    <property type="term" value="C:T cell receptor complex"/>
    <property type="evidence" value="ECO:0007669"/>
    <property type="project" value="TreeGrafter"/>
</dbReference>
<feature type="transmembrane region" description="Helical" evidence="1">
    <location>
        <begin position="12"/>
        <end position="32"/>
    </location>
</feature>
<dbReference type="GO" id="GO:0001920">
    <property type="term" value="P:negative regulation of receptor recycling"/>
    <property type="evidence" value="ECO:0007669"/>
    <property type="project" value="TreeGrafter"/>
</dbReference>
<evidence type="ECO:0000256" key="1">
    <source>
        <dbReference type="SAM" id="Phobius"/>
    </source>
</evidence>
<keyword evidence="1" id="KW-1133">Transmembrane helix</keyword>
<proteinExistence type="predicted"/>
<dbReference type="GO" id="GO:0050862">
    <property type="term" value="P:positive regulation of T cell receptor signaling pathway"/>
    <property type="evidence" value="ECO:0007669"/>
    <property type="project" value="TreeGrafter"/>
</dbReference>
<accession>A0AAD1R198</accession>
<protein>
    <submittedName>
        <fullName evidence="2">Uncharacterized protein</fullName>
    </submittedName>
</protein>
<dbReference type="Pfam" id="PF15330">
    <property type="entry name" value="SIT"/>
    <property type="match status" value="1"/>
</dbReference>
<keyword evidence="1" id="KW-0812">Transmembrane</keyword>
<evidence type="ECO:0000313" key="2">
    <source>
        <dbReference type="EMBL" id="CAH2221908.1"/>
    </source>
</evidence>
<dbReference type="PANTHER" id="PTHR15951:SF2">
    <property type="entry name" value="T-CELL RECEPTOR-ASSOCIATED TRANSMEMBRANE ADAPTER 1"/>
    <property type="match status" value="1"/>
</dbReference>
<organism evidence="2 3">
    <name type="scientific">Pelobates cultripes</name>
    <name type="common">Western spadefoot toad</name>
    <dbReference type="NCBI Taxonomy" id="61616"/>
    <lineage>
        <taxon>Eukaryota</taxon>
        <taxon>Metazoa</taxon>
        <taxon>Chordata</taxon>
        <taxon>Craniata</taxon>
        <taxon>Vertebrata</taxon>
        <taxon>Euteleostomi</taxon>
        <taxon>Amphibia</taxon>
        <taxon>Batrachia</taxon>
        <taxon>Anura</taxon>
        <taxon>Pelobatoidea</taxon>
        <taxon>Pelobatidae</taxon>
        <taxon>Pelobates</taxon>
    </lineage>
</organism>
<gene>
    <name evidence="2" type="ORF">PECUL_23A037327</name>
</gene>